<evidence type="ECO:0000256" key="2">
    <source>
        <dbReference type="ARBA" id="ARBA00023187"/>
    </source>
</evidence>
<dbReference type="SUPFAM" id="SSF54928">
    <property type="entry name" value="RNA-binding domain, RBD"/>
    <property type="match status" value="1"/>
</dbReference>
<feature type="domain" description="RRM" evidence="5">
    <location>
        <begin position="83"/>
        <end position="148"/>
    </location>
</feature>
<evidence type="ECO:0000313" key="6">
    <source>
        <dbReference type="EMBL" id="KAG6478833.1"/>
    </source>
</evidence>
<evidence type="ECO:0000313" key="7">
    <source>
        <dbReference type="Proteomes" id="UP000734854"/>
    </source>
</evidence>
<dbReference type="InterPro" id="IPR050907">
    <property type="entry name" value="SRSF"/>
</dbReference>
<keyword evidence="1" id="KW-0507">mRNA processing</keyword>
<evidence type="ECO:0000256" key="3">
    <source>
        <dbReference type="PROSITE-ProRule" id="PRU00176"/>
    </source>
</evidence>
<comment type="caution">
    <text evidence="6">The sequence shown here is derived from an EMBL/GenBank/DDBJ whole genome shotgun (WGS) entry which is preliminary data.</text>
</comment>
<dbReference type="Proteomes" id="UP000734854">
    <property type="component" value="Unassembled WGS sequence"/>
</dbReference>
<dbReference type="EMBL" id="JACMSC010000017">
    <property type="protein sequence ID" value="KAG6478833.1"/>
    <property type="molecule type" value="Genomic_DNA"/>
</dbReference>
<dbReference type="InterPro" id="IPR035979">
    <property type="entry name" value="RBD_domain_sf"/>
</dbReference>
<feature type="compositionally biased region" description="Basic residues" evidence="4">
    <location>
        <begin position="146"/>
        <end position="158"/>
    </location>
</feature>
<dbReference type="AlphaFoldDB" id="A0A8J5F0K5"/>
<feature type="region of interest" description="Disordered" evidence="4">
    <location>
        <begin position="142"/>
        <end position="265"/>
    </location>
</feature>
<keyword evidence="7" id="KW-1185">Reference proteome</keyword>
<keyword evidence="3" id="KW-0694">RNA-binding</keyword>
<protein>
    <recommendedName>
        <fullName evidence="5">RRM domain-containing protein</fullName>
    </recommendedName>
</protein>
<feature type="compositionally biased region" description="Low complexity" evidence="4">
    <location>
        <begin position="159"/>
        <end position="172"/>
    </location>
</feature>
<dbReference type="Gene3D" id="3.30.70.330">
    <property type="match status" value="1"/>
</dbReference>
<evidence type="ECO:0000259" key="5">
    <source>
        <dbReference type="PROSITE" id="PS50102"/>
    </source>
</evidence>
<gene>
    <name evidence="6" type="ORF">ZIOFF_062277</name>
</gene>
<dbReference type="SMART" id="SM00360">
    <property type="entry name" value="RRM"/>
    <property type="match status" value="1"/>
</dbReference>
<keyword evidence="2" id="KW-0508">mRNA splicing</keyword>
<dbReference type="GO" id="GO:0008380">
    <property type="term" value="P:RNA splicing"/>
    <property type="evidence" value="ECO:0007669"/>
    <property type="project" value="UniProtKB-KW"/>
</dbReference>
<evidence type="ECO:0000256" key="1">
    <source>
        <dbReference type="ARBA" id="ARBA00022664"/>
    </source>
</evidence>
<evidence type="ECO:0000256" key="4">
    <source>
        <dbReference type="SAM" id="MobiDB-lite"/>
    </source>
</evidence>
<dbReference type="Pfam" id="PF00076">
    <property type="entry name" value="RRM_1"/>
    <property type="match status" value="1"/>
</dbReference>
<dbReference type="PANTHER" id="PTHR23147">
    <property type="entry name" value="SERINE/ARGININE RICH SPLICING FACTOR"/>
    <property type="match status" value="1"/>
</dbReference>
<name>A0A8J5F0K5_ZINOF</name>
<organism evidence="6 7">
    <name type="scientific">Zingiber officinale</name>
    <name type="common">Ginger</name>
    <name type="synonym">Amomum zingiber</name>
    <dbReference type="NCBI Taxonomy" id="94328"/>
    <lineage>
        <taxon>Eukaryota</taxon>
        <taxon>Viridiplantae</taxon>
        <taxon>Streptophyta</taxon>
        <taxon>Embryophyta</taxon>
        <taxon>Tracheophyta</taxon>
        <taxon>Spermatophyta</taxon>
        <taxon>Magnoliopsida</taxon>
        <taxon>Liliopsida</taxon>
        <taxon>Zingiberales</taxon>
        <taxon>Zingiberaceae</taxon>
        <taxon>Zingiber</taxon>
    </lineage>
</organism>
<dbReference type="GO" id="GO:0006397">
    <property type="term" value="P:mRNA processing"/>
    <property type="evidence" value="ECO:0007669"/>
    <property type="project" value="UniProtKB-KW"/>
</dbReference>
<dbReference type="GO" id="GO:0003723">
    <property type="term" value="F:RNA binding"/>
    <property type="evidence" value="ECO:0007669"/>
    <property type="project" value="UniProtKB-UniRule"/>
</dbReference>
<dbReference type="InterPro" id="IPR012677">
    <property type="entry name" value="Nucleotide-bd_a/b_plait_sf"/>
</dbReference>
<accession>A0A8J5F0K5</accession>
<sequence length="265" mass="30034">MDQRPIYGGGLAIEQFGSRYILVTEPIRSLALLAAAVVCCSRRTLNPVPEIISAAVPKANQETNSKQLRVVSNVLLTTRYKMSRVYVGNLDSRVSERDLEDEFRTFGVLRSVWVARRPPGYGFVEFDDRRDAMDAIRDIDGVLGSGRRRSPSPPRYRRSPSYGRGSRSPQGRRSPRRRSYSPRSRSPAYRREDSPHANRSPGRDRRRSYSPRPEKNFSRSPAYTREDPPHANGCGSAKQHPWDLSSLPCFSAKQHGFSSKRPVEI</sequence>
<dbReference type="PROSITE" id="PS50102">
    <property type="entry name" value="RRM"/>
    <property type="match status" value="1"/>
</dbReference>
<dbReference type="InterPro" id="IPR000504">
    <property type="entry name" value="RRM_dom"/>
</dbReference>
<reference evidence="6 7" key="1">
    <citation type="submission" date="2020-08" db="EMBL/GenBank/DDBJ databases">
        <title>Plant Genome Project.</title>
        <authorList>
            <person name="Zhang R.-G."/>
        </authorList>
    </citation>
    <scope>NUCLEOTIDE SEQUENCE [LARGE SCALE GENOMIC DNA]</scope>
    <source>
        <tissue evidence="6">Rhizome</tissue>
    </source>
</reference>
<proteinExistence type="predicted"/>